<sequence>MRAIALIAILLSSCGIFEKDIGYAKVEEKSGFSYADRRVGGQICRLSGGDVIFRRNDFLNQAAGLASFKVSGDIYSDQYMYYVKPFGELAESECNLYPNPTRYAYWDNDGMVNLLDVSFGYSTLTKSVGNEQEINNEKVLLSYWNLSEPGDASVEVDGVVLPRSAWNP</sequence>
<keyword evidence="2" id="KW-1185">Reference proteome</keyword>
<evidence type="ECO:0000313" key="1">
    <source>
        <dbReference type="EMBL" id="MXO99366.1"/>
    </source>
</evidence>
<evidence type="ECO:0000313" key="2">
    <source>
        <dbReference type="Proteomes" id="UP000469430"/>
    </source>
</evidence>
<comment type="caution">
    <text evidence="1">The sequence shown here is derived from an EMBL/GenBank/DDBJ whole genome shotgun (WGS) entry which is preliminary data.</text>
</comment>
<gene>
    <name evidence="1" type="ORF">GRI97_10230</name>
</gene>
<accession>A0A6I4TTP5</accession>
<reference evidence="1 2" key="1">
    <citation type="submission" date="2019-12" db="EMBL/GenBank/DDBJ databases">
        <title>Genomic-based taxomic classification of the family Erythrobacteraceae.</title>
        <authorList>
            <person name="Xu L."/>
        </authorList>
    </citation>
    <scope>NUCLEOTIDE SEQUENCE [LARGE SCALE GENOMIC DNA]</scope>
    <source>
        <strain evidence="1 2">S36</strain>
    </source>
</reference>
<name>A0A6I4TTP5_9SPHN</name>
<dbReference type="RefSeq" id="WP_161391091.1">
    <property type="nucleotide sequence ID" value="NZ_JBHSCP010000001.1"/>
</dbReference>
<dbReference type="AlphaFoldDB" id="A0A6I4TTP5"/>
<organism evidence="1 2">
    <name type="scientific">Croceibacterium xixiisoli</name>
    <dbReference type="NCBI Taxonomy" id="1476466"/>
    <lineage>
        <taxon>Bacteria</taxon>
        <taxon>Pseudomonadati</taxon>
        <taxon>Pseudomonadota</taxon>
        <taxon>Alphaproteobacteria</taxon>
        <taxon>Sphingomonadales</taxon>
        <taxon>Erythrobacteraceae</taxon>
        <taxon>Croceibacterium</taxon>
    </lineage>
</organism>
<dbReference type="EMBL" id="WTYJ01000002">
    <property type="protein sequence ID" value="MXO99366.1"/>
    <property type="molecule type" value="Genomic_DNA"/>
</dbReference>
<proteinExistence type="predicted"/>
<protein>
    <submittedName>
        <fullName evidence="1">Uncharacterized protein</fullName>
    </submittedName>
</protein>
<dbReference type="Proteomes" id="UP000469430">
    <property type="component" value="Unassembled WGS sequence"/>
</dbReference>